<keyword evidence="4" id="KW-1185">Reference proteome</keyword>
<proteinExistence type="predicted"/>
<dbReference type="PANTHER" id="PTHR12558:SF13">
    <property type="entry name" value="CELL DIVISION CYCLE PROTEIN 27 HOMOLOG"/>
    <property type="match status" value="1"/>
</dbReference>
<sequence>MRRTLYWKRLLIVVVATLGLVGGVFAVHHLQAKSQSSVIKERAEKAAAAAEKDPAERPEAIRLYAQYLKFKPTDEGAFQAYTNLQFAEAKADMANFARVADGAEAFLRAFPAHTDERKKLVELYLATNQAAKLPLAKQHIEMLFSAPQGDFRHNIEVLEMAAACERGQGNLVAAIDHIEKAIATNAAPVRVYVLAMQLHSANKEDPKRNVSIDGHLYALRRSARFEKNLEARIAAARFELALKNYGPARDDLDKAFGLKEGFPDLGGSENPDALLALAQLELATIKSPDQVAGQRAKAETALRKAFGLDPKHVAVGTLLAEVLTVQGKRDEGVKVLKQTAEALGPQDDKLLTVLDRLIDLGEHEFSGSVVETKLAPDPGKKMLVTYFRGRLATLKADWPAALRQLEEVAPALAPVPEFHKKVMTGLAACYAAMQNPDKHLEYSRLALKDDPEYATAIVGEAEALARLGKNDEALNRYRAIVNAYLLTDFRPELVRLELLELLAHPGDPASRNWSRFEESLGAAPARTPEIIVYQADALAARGRGAEATKGLEEWLDANKKNARAAGVWVALARLKDGGRAESAAAVLDRAQKEIGDSVDVRLARAGLLVARAKPPTPDEFAALAAGADRFPKPDQFRLLFGLGQAIARVADRGPEGEPVKALRAEALRVLRAAADASPKDLFCRAVMLDQGLAAGRADVVEQAIREMAAIEGENGPVGTLARIAVRFPELQRVTDPAAFAAALKELREMAARVRELRPGWSRAYIALAQLDELEGLTDAALANYSEAIAKGDRQEYVVRKVVDLYRAKQQDDKAVGLLEKLRTEVRLPDDLERYRAIRQLFQSAELPKNARLTIDRNAPADTGDYRLMLLRGALLATIRDDDDALAAFRRAVELADKVPDVWGALVAQLMRKGEVRLAREAVKEAKEKLKPGPAARADERAELELALAGLDELIGDLEAAFGHYSAARALDPRGLKPTQQLVLFFQRHGQMEKGAALLEEARRTTAAPDLVRWARRHLALTLVSRPDAYNARTDALALVEENLKAAPKDTEDLKTQARIWTVDPVTREMGVGYLRERAKAGDLTPDEYYLLGRLAFDQGKYLEAEPYFKLAARPHPKVTAEHQAALVRIYLALRAVGDAQAALEQLKINFPTNWETTREEARVLARRARLKGDASEWEDEKKLLAAARAAVLKFPGWDAGPNLATRSGPLFEELGLFADAEAAYAKYLAGSKQPDAHAPLAIHYIRQKQPDKAIQLAWDHEKTAPVLLTARLLTGAVRAKRPGAAAEEKIARWLDDALRAAAGKRELEAGLTGTRAELFDALGEYEKAIKEYERAIEISKSDLLVNNLCMLIALKTPGQADDAVKKISEVIDIRGPYPAYLDTRAVAYLCSSRPAEAVKDLEMALVQYERPAYRYHLAWAIDLNPAEGKRIFAVDELKRAKAIGLTAADLHPLEFQRYTELFEKYKLSRNDK</sequence>
<protein>
    <recommendedName>
        <fullName evidence="5">Tetratricopeptide repeat protein</fullName>
    </recommendedName>
</protein>
<feature type="repeat" description="TPR" evidence="1">
    <location>
        <begin position="1085"/>
        <end position="1118"/>
    </location>
</feature>
<keyword evidence="2" id="KW-0175">Coiled coil</keyword>
<name>A0A6M5YK45_9BACT</name>
<keyword evidence="1" id="KW-0802">TPR repeat</keyword>
<reference evidence="4" key="1">
    <citation type="submission" date="2020-05" db="EMBL/GenBank/DDBJ databases">
        <title>Frigoriglobus tundricola gen. nov., sp. nov., a psychrotolerant cellulolytic planctomycete of the family Gemmataceae with two divergent copies of 16S rRNA gene.</title>
        <authorList>
            <person name="Kulichevskaya I.S."/>
            <person name="Ivanova A.A."/>
            <person name="Naumoff D.G."/>
            <person name="Beletsky A.V."/>
            <person name="Rijpstra W.I.C."/>
            <person name="Sinninghe Damste J.S."/>
            <person name="Mardanov A.V."/>
            <person name="Ravin N.V."/>
            <person name="Dedysh S.N."/>
        </authorList>
    </citation>
    <scope>NUCLEOTIDE SEQUENCE [LARGE SCALE GENOMIC DNA]</scope>
    <source>
        <strain evidence="4">PL17</strain>
    </source>
</reference>
<organism evidence="3 4">
    <name type="scientific">Frigoriglobus tundricola</name>
    <dbReference type="NCBI Taxonomy" id="2774151"/>
    <lineage>
        <taxon>Bacteria</taxon>
        <taxon>Pseudomonadati</taxon>
        <taxon>Planctomycetota</taxon>
        <taxon>Planctomycetia</taxon>
        <taxon>Gemmatales</taxon>
        <taxon>Gemmataceae</taxon>
        <taxon>Frigoriglobus</taxon>
    </lineage>
</organism>
<dbReference type="InterPro" id="IPR011990">
    <property type="entry name" value="TPR-like_helical_dom_sf"/>
</dbReference>
<evidence type="ECO:0000256" key="2">
    <source>
        <dbReference type="SAM" id="Coils"/>
    </source>
</evidence>
<dbReference type="Proteomes" id="UP000503447">
    <property type="component" value="Chromosome"/>
</dbReference>
<feature type="repeat" description="TPR" evidence="1">
    <location>
        <begin position="1309"/>
        <end position="1342"/>
    </location>
</feature>
<dbReference type="Gene3D" id="1.25.40.10">
    <property type="entry name" value="Tetratricopeptide repeat domain"/>
    <property type="match status" value="6"/>
</dbReference>
<dbReference type="PROSITE" id="PS50005">
    <property type="entry name" value="TPR"/>
    <property type="match status" value="2"/>
</dbReference>
<feature type="coiled-coil region" evidence="2">
    <location>
        <begin position="1315"/>
        <end position="1342"/>
    </location>
</feature>
<dbReference type="SUPFAM" id="SSF48452">
    <property type="entry name" value="TPR-like"/>
    <property type="match status" value="5"/>
</dbReference>
<evidence type="ECO:0000313" key="3">
    <source>
        <dbReference type="EMBL" id="QJW93352.1"/>
    </source>
</evidence>
<accession>A0A6M5YK45</accession>
<dbReference type="EMBL" id="CP053452">
    <property type="protein sequence ID" value="QJW93352.1"/>
    <property type="molecule type" value="Genomic_DNA"/>
</dbReference>
<dbReference type="InterPro" id="IPR019734">
    <property type="entry name" value="TPR_rpt"/>
</dbReference>
<dbReference type="PANTHER" id="PTHR12558">
    <property type="entry name" value="CELL DIVISION CYCLE 16,23,27"/>
    <property type="match status" value="1"/>
</dbReference>
<dbReference type="SMART" id="SM00028">
    <property type="entry name" value="TPR"/>
    <property type="match status" value="8"/>
</dbReference>
<dbReference type="KEGG" id="ftj:FTUN_0858"/>
<dbReference type="Pfam" id="PF13181">
    <property type="entry name" value="TPR_8"/>
    <property type="match status" value="1"/>
</dbReference>
<dbReference type="RefSeq" id="WP_171469556.1">
    <property type="nucleotide sequence ID" value="NZ_CP053452.2"/>
</dbReference>
<evidence type="ECO:0000313" key="4">
    <source>
        <dbReference type="Proteomes" id="UP000503447"/>
    </source>
</evidence>
<evidence type="ECO:0000256" key="1">
    <source>
        <dbReference type="PROSITE-ProRule" id="PRU00339"/>
    </source>
</evidence>
<gene>
    <name evidence="3" type="ORF">FTUN_0858</name>
</gene>
<evidence type="ECO:0008006" key="5">
    <source>
        <dbReference type="Google" id="ProtNLM"/>
    </source>
</evidence>